<accession>A0A1M7LVW1</accession>
<dbReference type="AlphaFoldDB" id="A0A1M7LVW1"/>
<dbReference type="RefSeq" id="WP_143160109.1">
    <property type="nucleotide sequence ID" value="NZ_FRBL01000011.1"/>
</dbReference>
<sequence length="69" mass="7613">MIKNFLHYVRLFGLVLSSTLPVYGQLKGDHLLGDAGLQADFLFSYSLYFPSGRYELGGDDNAGLGHRSC</sequence>
<evidence type="ECO:0000313" key="1">
    <source>
        <dbReference type="EMBL" id="SHM82483.1"/>
    </source>
</evidence>
<protein>
    <submittedName>
        <fullName evidence="1">Uncharacterized protein</fullName>
    </submittedName>
</protein>
<dbReference type="Proteomes" id="UP000184420">
    <property type="component" value="Unassembled WGS sequence"/>
</dbReference>
<reference evidence="1 2" key="1">
    <citation type="submission" date="2016-11" db="EMBL/GenBank/DDBJ databases">
        <authorList>
            <person name="Jaros S."/>
            <person name="Januszkiewicz K."/>
            <person name="Wedrychowicz H."/>
        </authorList>
    </citation>
    <scope>NUCLEOTIDE SEQUENCE [LARGE SCALE GENOMIC DNA]</scope>
    <source>
        <strain evidence="1 2">DSM 27406</strain>
    </source>
</reference>
<dbReference type="OrthoDB" id="9810698at2"/>
<gene>
    <name evidence="1" type="ORF">SAMN05444266_111180</name>
</gene>
<evidence type="ECO:0000313" key="2">
    <source>
        <dbReference type="Proteomes" id="UP000184420"/>
    </source>
</evidence>
<dbReference type="EMBL" id="FRBL01000011">
    <property type="protein sequence ID" value="SHM82483.1"/>
    <property type="molecule type" value="Genomic_DNA"/>
</dbReference>
<dbReference type="STRING" id="1419482.SAMN05444266_111180"/>
<name>A0A1M7LVW1_9BACT</name>
<keyword evidence="2" id="KW-1185">Reference proteome</keyword>
<proteinExistence type="predicted"/>
<organism evidence="1 2">
    <name type="scientific">Chitinophaga jiangningensis</name>
    <dbReference type="NCBI Taxonomy" id="1419482"/>
    <lineage>
        <taxon>Bacteria</taxon>
        <taxon>Pseudomonadati</taxon>
        <taxon>Bacteroidota</taxon>
        <taxon>Chitinophagia</taxon>
        <taxon>Chitinophagales</taxon>
        <taxon>Chitinophagaceae</taxon>
        <taxon>Chitinophaga</taxon>
    </lineage>
</organism>